<sequence length="224" mass="25240">MLSSRAFSPRIILNRAALSPLVVSTRFFASPTASTTTSTMTGNISVADAVKHDHRELEQYYDHIINATDADTKTRYQNLFTWELARHSVGEELVVYPALEKYVDGGKALADRDREEHQKVKEMLHKFQQLSPSDSEFEPTIKKLMSDLAEHIKEEESEDLVKLEQAVPNSESHTLAASFKRTKMFVPTRSHPSAPDKPPFETVAGLLAAPIDKLGDIFRKFPKE</sequence>
<dbReference type="Proteomes" id="UP000199727">
    <property type="component" value="Unassembled WGS sequence"/>
</dbReference>
<feature type="domain" description="Hemerythrin-like" evidence="1">
    <location>
        <begin position="47"/>
        <end position="159"/>
    </location>
</feature>
<dbReference type="PANTHER" id="PTHR35585:SF1">
    <property type="entry name" value="HHE DOMAIN PROTEIN (AFU_ORTHOLOGUE AFUA_4G00730)"/>
    <property type="match status" value="1"/>
</dbReference>
<protein>
    <submittedName>
        <fullName evidence="2">HHE domain-containing protein</fullName>
    </submittedName>
</protein>
<dbReference type="Gene3D" id="1.20.120.520">
    <property type="entry name" value="nmb1532 protein domain like"/>
    <property type="match status" value="1"/>
</dbReference>
<dbReference type="AlphaFoldDB" id="A0A854QLJ4"/>
<evidence type="ECO:0000313" key="2">
    <source>
        <dbReference type="EMBL" id="OXG29885.1"/>
    </source>
</evidence>
<proteinExistence type="predicted"/>
<name>A0A854QLJ4_CRYNE</name>
<dbReference type="PANTHER" id="PTHR35585">
    <property type="entry name" value="HHE DOMAIN PROTEIN (AFU_ORTHOLOGUE AFUA_4G00730)"/>
    <property type="match status" value="1"/>
</dbReference>
<reference evidence="2 3" key="1">
    <citation type="submission" date="2017-06" db="EMBL/GenBank/DDBJ databases">
        <title>Global population genomics of the pathogenic fungus Cryptococcus neoformans var. grubii.</title>
        <authorList>
            <person name="Cuomo C."/>
            <person name="Litvintseva A."/>
            <person name="Chen Y."/>
            <person name="Young S."/>
            <person name="Zeng Q."/>
            <person name="Chapman S."/>
            <person name="Gujja S."/>
            <person name="Saif S."/>
            <person name="Birren B."/>
        </authorList>
    </citation>
    <scope>NUCLEOTIDE SEQUENCE [LARGE SCALE GENOMIC DNA]</scope>
    <source>
        <strain evidence="2 3">Tu259-1</strain>
    </source>
</reference>
<evidence type="ECO:0000259" key="1">
    <source>
        <dbReference type="Pfam" id="PF01814"/>
    </source>
</evidence>
<dbReference type="InterPro" id="IPR012312">
    <property type="entry name" value="Hemerythrin-like"/>
</dbReference>
<dbReference type="EMBL" id="AMKT01000007">
    <property type="protein sequence ID" value="OXG29885.1"/>
    <property type="molecule type" value="Genomic_DNA"/>
</dbReference>
<dbReference type="OrthoDB" id="9983919at2759"/>
<accession>A0A854QLJ4</accession>
<gene>
    <name evidence="2" type="ORF">C361_00319</name>
</gene>
<comment type="caution">
    <text evidence="2">The sequence shown here is derived from an EMBL/GenBank/DDBJ whole genome shotgun (WGS) entry which is preliminary data.</text>
</comment>
<dbReference type="Pfam" id="PF01814">
    <property type="entry name" value="Hemerythrin"/>
    <property type="match status" value="1"/>
</dbReference>
<organism evidence="2 3">
    <name type="scientific">Cryptococcus neoformans Tu259-1</name>
    <dbReference type="NCBI Taxonomy" id="1230072"/>
    <lineage>
        <taxon>Eukaryota</taxon>
        <taxon>Fungi</taxon>
        <taxon>Dikarya</taxon>
        <taxon>Basidiomycota</taxon>
        <taxon>Agaricomycotina</taxon>
        <taxon>Tremellomycetes</taxon>
        <taxon>Tremellales</taxon>
        <taxon>Cryptococcaceae</taxon>
        <taxon>Cryptococcus</taxon>
        <taxon>Cryptococcus neoformans species complex</taxon>
    </lineage>
</organism>
<evidence type="ECO:0000313" key="3">
    <source>
        <dbReference type="Proteomes" id="UP000199727"/>
    </source>
</evidence>
<dbReference type="CDD" id="cd12108">
    <property type="entry name" value="Hr-like"/>
    <property type="match status" value="1"/>
</dbReference>